<feature type="compositionally biased region" description="Acidic residues" evidence="1">
    <location>
        <begin position="310"/>
        <end position="321"/>
    </location>
</feature>
<feature type="region of interest" description="Disordered" evidence="1">
    <location>
        <begin position="16"/>
        <end position="139"/>
    </location>
</feature>
<organism evidence="2">
    <name type="scientific">Prunus dulcis</name>
    <name type="common">Almond</name>
    <name type="synonym">Amygdalus dulcis</name>
    <dbReference type="NCBI Taxonomy" id="3755"/>
    <lineage>
        <taxon>Eukaryota</taxon>
        <taxon>Viridiplantae</taxon>
        <taxon>Streptophyta</taxon>
        <taxon>Embryophyta</taxon>
        <taxon>Tracheophyta</taxon>
        <taxon>Spermatophyta</taxon>
        <taxon>Magnoliopsida</taxon>
        <taxon>eudicotyledons</taxon>
        <taxon>Gunneridae</taxon>
        <taxon>Pentapetalae</taxon>
        <taxon>rosids</taxon>
        <taxon>fabids</taxon>
        <taxon>Rosales</taxon>
        <taxon>Rosaceae</taxon>
        <taxon>Amygdaloideae</taxon>
        <taxon>Amygdaleae</taxon>
        <taxon>Prunus</taxon>
    </lineage>
</organism>
<evidence type="ECO:0000313" key="2">
    <source>
        <dbReference type="EMBL" id="BBH08654.1"/>
    </source>
</evidence>
<gene>
    <name evidence="2" type="ORF">Prudu_020901</name>
</gene>
<dbReference type="PANTHER" id="PTHR36022">
    <property type="entry name" value="GPI-ANCHORED ADHESIN-LIKE PROTEIN"/>
    <property type="match status" value="1"/>
</dbReference>
<feature type="compositionally biased region" description="Polar residues" evidence="1">
    <location>
        <begin position="236"/>
        <end position="256"/>
    </location>
</feature>
<feature type="compositionally biased region" description="Low complexity" evidence="1">
    <location>
        <begin position="68"/>
        <end position="89"/>
    </location>
</feature>
<protein>
    <submittedName>
        <fullName evidence="2">Uncharacterized protein</fullName>
    </submittedName>
</protein>
<dbReference type="EMBL" id="AP019303">
    <property type="protein sequence ID" value="BBH08654.1"/>
    <property type="molecule type" value="Genomic_DNA"/>
</dbReference>
<sequence>MDLLFPLLNTHSHTRRVRPSYAMNRSLSSKIAKKPSPAPFPSPAPVTANKKKKKKEQSPRNPLQDLNTSSTISSSNNGSEASSSISVEAPRGCLRPKILSKTPKSAPVVKPSRPLKSKDNRSKCNALENPEKLTSRNAHKFKNNSSCLYQWQSGNKPSSRNGQKMKTCSVLNSNGNSRGKFESGSVVEDIVRVVGNPGQPTELKSCGIDENFTPLSKIVTGLGLDSKTVKDEDLRQNSSKSDSRTPPVQASVSPEIQCGSSAVSTATRACYATGHVLSGITDKRKCRPRGILNVEENDSGFSKGKALGSFEDDADDGDDDETGKGVFGNFDAPMVPLPTEASMHWLLSPCNEEDEDHKEHSEKSFQNSVESVNLYSPFSTSGHHGFSLDVCNNANMGSTTNCSRRSTSISPSYQEVLEPLNTDPVLSSPPCTPGCEALTLKDERKYHYDYGGDNSPFSMVSLGSENVIRTPQSHSSMDNQRKHYFDSELSSVAEAIRMASLSPNSNVLVEDQIDSSFQFDCLTTTCNSISRFQKVLDDRASWLSNSTPENVSQSEMRISWREGSVSRIYDMDEYDCCRCLSDEEEDINGCSSDRLKKTCQSPELNINVGKDQILSYNSRSGELLDDEAGAGKVEEGFPSQSSCVCAESISTDGGGLLASGDSDWTLCYKNELFHV</sequence>
<accession>A0A4Y1RWC4</accession>
<name>A0A4Y1RWC4_PRUDU</name>
<evidence type="ECO:0000256" key="1">
    <source>
        <dbReference type="SAM" id="MobiDB-lite"/>
    </source>
</evidence>
<feature type="region of interest" description="Disordered" evidence="1">
    <location>
        <begin position="294"/>
        <end position="332"/>
    </location>
</feature>
<dbReference type="PANTHER" id="PTHR36022:SF1">
    <property type="entry name" value="GPI-ANCHORED ADHESIN-LIKE PROTEIN"/>
    <property type="match status" value="1"/>
</dbReference>
<feature type="region of interest" description="Disordered" evidence="1">
    <location>
        <begin position="229"/>
        <end position="256"/>
    </location>
</feature>
<dbReference type="AlphaFoldDB" id="A0A4Y1RWC4"/>
<proteinExistence type="predicted"/>
<reference evidence="2" key="1">
    <citation type="journal article" date="2019" name="Science">
        <title>Mutation of a bHLH transcription factor allowed almond domestication.</title>
        <authorList>
            <person name="Sanchez-Perez R."/>
            <person name="Pavan S."/>
            <person name="Mazzeo R."/>
            <person name="Moldovan C."/>
            <person name="Aiese Cigliano R."/>
            <person name="Del Cueto J."/>
            <person name="Ricciardi F."/>
            <person name="Lotti C."/>
            <person name="Ricciardi L."/>
            <person name="Dicenta F."/>
            <person name="Lopez-Marques R.L."/>
            <person name="Lindberg Moller B."/>
        </authorList>
    </citation>
    <scope>NUCLEOTIDE SEQUENCE</scope>
</reference>